<comment type="caution">
    <text evidence="2">The sequence shown here is derived from an EMBL/GenBank/DDBJ whole genome shotgun (WGS) entry which is preliminary data.</text>
</comment>
<dbReference type="EMBL" id="MJBS01000130">
    <property type="protein sequence ID" value="OHE93043.1"/>
    <property type="molecule type" value="Genomic_DNA"/>
</dbReference>
<evidence type="ECO:0000256" key="1">
    <source>
        <dbReference type="SAM" id="MobiDB-lite"/>
    </source>
</evidence>
<gene>
    <name evidence="2" type="ORF">CORC01_11682</name>
</gene>
<reference evidence="2 3" key="1">
    <citation type="submission" date="2016-09" db="EMBL/GenBank/DDBJ databases">
        <authorList>
            <person name="Capua I."/>
            <person name="De Benedictis P."/>
            <person name="Joannis T."/>
            <person name="Lombin L.H."/>
            <person name="Cattoli G."/>
        </authorList>
    </citation>
    <scope>NUCLEOTIDE SEQUENCE [LARGE SCALE GENOMIC DNA]</scope>
    <source>
        <strain evidence="2 3">IMI 309357</strain>
    </source>
</reference>
<keyword evidence="3" id="KW-1185">Reference proteome</keyword>
<feature type="compositionally biased region" description="Polar residues" evidence="1">
    <location>
        <begin position="7"/>
        <end position="16"/>
    </location>
</feature>
<name>A0A1G4AVF4_9PEZI</name>
<protein>
    <submittedName>
        <fullName evidence="2">Uncharacterized protein</fullName>
    </submittedName>
</protein>
<sequence length="134" mass="14575">MGELTREVSSGATHRTTYGKVEGEERGGTRDEIRRFVCCDSPECDEPNFDDNDEDEKSKLNGRGRRHPSCQGAGPNRTADRRRAVLAVGTEYRDSSLAFPPETRQSVPPRASPATAQASNVSLSLAQGPRPEAS</sequence>
<dbReference type="AlphaFoldDB" id="A0A1G4AVF4"/>
<organism evidence="2 3">
    <name type="scientific">Colletotrichum orchidophilum</name>
    <dbReference type="NCBI Taxonomy" id="1209926"/>
    <lineage>
        <taxon>Eukaryota</taxon>
        <taxon>Fungi</taxon>
        <taxon>Dikarya</taxon>
        <taxon>Ascomycota</taxon>
        <taxon>Pezizomycotina</taxon>
        <taxon>Sordariomycetes</taxon>
        <taxon>Hypocreomycetidae</taxon>
        <taxon>Glomerellales</taxon>
        <taxon>Glomerellaceae</taxon>
        <taxon>Colletotrichum</taxon>
    </lineage>
</organism>
<feature type="compositionally biased region" description="Polar residues" evidence="1">
    <location>
        <begin position="114"/>
        <end position="125"/>
    </location>
</feature>
<dbReference type="Proteomes" id="UP000176998">
    <property type="component" value="Unassembled WGS sequence"/>
</dbReference>
<proteinExistence type="predicted"/>
<feature type="region of interest" description="Disordered" evidence="1">
    <location>
        <begin position="1"/>
        <end position="134"/>
    </location>
</feature>
<dbReference type="GeneID" id="34564814"/>
<evidence type="ECO:0000313" key="3">
    <source>
        <dbReference type="Proteomes" id="UP000176998"/>
    </source>
</evidence>
<feature type="compositionally biased region" description="Acidic residues" evidence="1">
    <location>
        <begin position="42"/>
        <end position="55"/>
    </location>
</feature>
<feature type="compositionally biased region" description="Basic and acidic residues" evidence="1">
    <location>
        <begin position="21"/>
        <end position="37"/>
    </location>
</feature>
<evidence type="ECO:0000313" key="2">
    <source>
        <dbReference type="EMBL" id="OHE93043.1"/>
    </source>
</evidence>
<accession>A0A1G4AVF4</accession>
<dbReference type="RefSeq" id="XP_022470211.1">
    <property type="nucleotide sequence ID" value="XM_022623304.1"/>
</dbReference>